<dbReference type="Proteomes" id="UP000467700">
    <property type="component" value="Unassembled WGS sequence"/>
</dbReference>
<dbReference type="PROSITE" id="PS50011">
    <property type="entry name" value="PROTEIN_KINASE_DOM"/>
    <property type="match status" value="1"/>
</dbReference>
<keyword evidence="3" id="KW-1185">Reference proteome</keyword>
<feature type="domain" description="Protein kinase" evidence="1">
    <location>
        <begin position="90"/>
        <end position="382"/>
    </location>
</feature>
<dbReference type="GO" id="GO:0044773">
    <property type="term" value="P:mitotic DNA damage checkpoint signaling"/>
    <property type="evidence" value="ECO:0007669"/>
    <property type="project" value="TreeGrafter"/>
</dbReference>
<evidence type="ECO:0000313" key="2">
    <source>
        <dbReference type="EMBL" id="CAA7268458.1"/>
    </source>
</evidence>
<dbReference type="PANTHER" id="PTHR44167">
    <property type="entry name" value="OVARIAN-SPECIFIC SERINE/THREONINE-PROTEIN KINASE LOK-RELATED"/>
    <property type="match status" value="1"/>
</dbReference>
<dbReference type="GO" id="GO:0005524">
    <property type="term" value="F:ATP binding"/>
    <property type="evidence" value="ECO:0007669"/>
    <property type="project" value="InterPro"/>
</dbReference>
<dbReference type="Gene3D" id="1.10.510.10">
    <property type="entry name" value="Transferase(Phosphotransferase) domain 1"/>
    <property type="match status" value="1"/>
</dbReference>
<dbReference type="PROSITE" id="PS00108">
    <property type="entry name" value="PROTEIN_KINASE_ST"/>
    <property type="match status" value="1"/>
</dbReference>
<dbReference type="PANTHER" id="PTHR44167:SF24">
    <property type="entry name" value="SERINE_THREONINE-PROTEIN KINASE CHK2"/>
    <property type="match status" value="1"/>
</dbReference>
<organism evidence="2 3">
    <name type="scientific">Cyclocybe aegerita</name>
    <name type="common">Black poplar mushroom</name>
    <name type="synonym">Agrocybe aegerita</name>
    <dbReference type="NCBI Taxonomy" id="1973307"/>
    <lineage>
        <taxon>Eukaryota</taxon>
        <taxon>Fungi</taxon>
        <taxon>Dikarya</taxon>
        <taxon>Basidiomycota</taxon>
        <taxon>Agaricomycotina</taxon>
        <taxon>Agaricomycetes</taxon>
        <taxon>Agaricomycetidae</taxon>
        <taxon>Agaricales</taxon>
        <taxon>Agaricineae</taxon>
        <taxon>Bolbitiaceae</taxon>
        <taxon>Cyclocybe</taxon>
    </lineage>
</organism>
<dbReference type="AlphaFoldDB" id="A0A8S0WA98"/>
<dbReference type="SUPFAM" id="SSF56112">
    <property type="entry name" value="Protein kinase-like (PK-like)"/>
    <property type="match status" value="1"/>
</dbReference>
<dbReference type="InterPro" id="IPR011009">
    <property type="entry name" value="Kinase-like_dom_sf"/>
</dbReference>
<dbReference type="InterPro" id="IPR008271">
    <property type="entry name" value="Ser/Thr_kinase_AS"/>
</dbReference>
<gene>
    <name evidence="2" type="ORF">AAE3_LOCUS10770</name>
</gene>
<sequence>MSSPTECSISSSALPENIDTTLPITFPFPLEDNDDANIEERRAFWDSPTVFQWFNERGYTLYKREEEEWGGPAWTTIPALPCETCGNLDYPYPHYNLEGRYGLPLALRTSEIMGKIVYAQDNQNPSHHVAIKLIMTDSEERRILEFLKSQNLAVLKENCVVPVLDILSNGRFSFAVMPRWGPCLHLPNGGSIKNVVRIMHSMLKAVAFLHRHNILHRDIKFANVLVSHFSDDTTSYTESAAREQLRSSNSLIYCLFDFDISMMLPPDVDKRCYRLPYRLSWDGTFCQPKDTAQGEFDYNPFAYDVGTLGRVFCIQYQHLSTLIPMFAPFLDRMTTRDISSRFTAAEALDFFEKFLPDISADILELEAPEKPSEPKDQSYDVYDRWQGVSPDFARKWAAFREPRIPLSIKILRWICSFRQLAHIVPAVRLFFLPLYNLAPRTVMCLRSLLSYPDRK</sequence>
<protein>
    <recommendedName>
        <fullName evidence="1">Protein kinase domain-containing protein</fullName>
    </recommendedName>
</protein>
<accession>A0A8S0WA98</accession>
<evidence type="ECO:0000259" key="1">
    <source>
        <dbReference type="PROSITE" id="PS50011"/>
    </source>
</evidence>
<comment type="caution">
    <text evidence="2">The sequence shown here is derived from an EMBL/GenBank/DDBJ whole genome shotgun (WGS) entry which is preliminary data.</text>
</comment>
<name>A0A8S0WA98_CYCAE</name>
<dbReference type="EMBL" id="CACVBS010000068">
    <property type="protein sequence ID" value="CAA7268458.1"/>
    <property type="molecule type" value="Genomic_DNA"/>
</dbReference>
<dbReference type="InterPro" id="IPR000719">
    <property type="entry name" value="Prot_kinase_dom"/>
</dbReference>
<dbReference type="Pfam" id="PF00069">
    <property type="entry name" value="Pkinase"/>
    <property type="match status" value="1"/>
</dbReference>
<dbReference type="OrthoDB" id="2722301at2759"/>
<proteinExistence type="predicted"/>
<dbReference type="SMART" id="SM00220">
    <property type="entry name" value="S_TKc"/>
    <property type="match status" value="1"/>
</dbReference>
<evidence type="ECO:0000313" key="3">
    <source>
        <dbReference type="Proteomes" id="UP000467700"/>
    </source>
</evidence>
<dbReference type="GO" id="GO:0004674">
    <property type="term" value="F:protein serine/threonine kinase activity"/>
    <property type="evidence" value="ECO:0007669"/>
    <property type="project" value="TreeGrafter"/>
</dbReference>
<reference evidence="2 3" key="1">
    <citation type="submission" date="2020-01" db="EMBL/GenBank/DDBJ databases">
        <authorList>
            <person name="Gupta K D."/>
        </authorList>
    </citation>
    <scope>NUCLEOTIDE SEQUENCE [LARGE SCALE GENOMIC DNA]</scope>
</reference>
<dbReference type="GO" id="GO:0005634">
    <property type="term" value="C:nucleus"/>
    <property type="evidence" value="ECO:0007669"/>
    <property type="project" value="TreeGrafter"/>
</dbReference>